<dbReference type="Proteomes" id="UP000835052">
    <property type="component" value="Unassembled WGS sequence"/>
</dbReference>
<evidence type="ECO:0000313" key="2">
    <source>
        <dbReference type="EMBL" id="CAD6190000.1"/>
    </source>
</evidence>
<organism evidence="2 3">
    <name type="scientific">Caenorhabditis auriculariae</name>
    <dbReference type="NCBI Taxonomy" id="2777116"/>
    <lineage>
        <taxon>Eukaryota</taxon>
        <taxon>Metazoa</taxon>
        <taxon>Ecdysozoa</taxon>
        <taxon>Nematoda</taxon>
        <taxon>Chromadorea</taxon>
        <taxon>Rhabditida</taxon>
        <taxon>Rhabditina</taxon>
        <taxon>Rhabditomorpha</taxon>
        <taxon>Rhabditoidea</taxon>
        <taxon>Rhabditidae</taxon>
        <taxon>Peloderinae</taxon>
        <taxon>Caenorhabditis</taxon>
    </lineage>
</organism>
<sequence>MEQGDKKQEIRKFAEKLKPFLNEIASNTPSFLSPLRVLFEAIEKVLGWKLTDGDRSAIRNLTTGDKDLLSEFAKDEGVNARFSFIPQDDNRFFRKKAPAPTLGPERQPRPETSQTFPKTELVYRVPQNPKAAEKKENLTAEQEEFMKMPQIELVNLVIKLKEENRKLKRIDPAMNGNTQIRTYGSRTDNTPSQSARSVKPNNCTYFRQEDPLARPKSQQNRSSRQKNGAGPSKIQVEVPKKEPLAVVKVEKKPEISISFLEINEESKKAAVETQKVMQELDEFLKMAERVNLLGAMGRLEMRKNAILNVYSIAVQNIHHYEQEKFREMQPLPPIPQPDYEDYRRIRQIFNDFCDSNDDQVQTPTSSSSHEFLASNNVPATSSFTAKPNIFAANPWRNSGNNKKEDVVEADFLACEICGNYAHATCYGVWLERNGTCIHCRSSLKDPQEYPTLA</sequence>
<dbReference type="EMBL" id="CAJGYM010000013">
    <property type="protein sequence ID" value="CAD6190000.1"/>
    <property type="molecule type" value="Genomic_DNA"/>
</dbReference>
<protein>
    <submittedName>
        <fullName evidence="2">Uncharacterized protein</fullName>
    </submittedName>
</protein>
<evidence type="ECO:0000313" key="3">
    <source>
        <dbReference type="Proteomes" id="UP000835052"/>
    </source>
</evidence>
<proteinExistence type="predicted"/>
<dbReference type="AlphaFoldDB" id="A0A8S1HAF3"/>
<feature type="compositionally biased region" description="Polar residues" evidence="1">
    <location>
        <begin position="216"/>
        <end position="226"/>
    </location>
</feature>
<comment type="caution">
    <text evidence="2">The sequence shown here is derived from an EMBL/GenBank/DDBJ whole genome shotgun (WGS) entry which is preliminary data.</text>
</comment>
<evidence type="ECO:0000256" key="1">
    <source>
        <dbReference type="SAM" id="MobiDB-lite"/>
    </source>
</evidence>
<gene>
    <name evidence="2" type="ORF">CAUJ_LOCUS5919</name>
</gene>
<feature type="region of interest" description="Disordered" evidence="1">
    <location>
        <begin position="169"/>
        <end position="237"/>
    </location>
</feature>
<keyword evidence="3" id="KW-1185">Reference proteome</keyword>
<dbReference type="CDD" id="cd15489">
    <property type="entry name" value="PHD_SF"/>
    <property type="match status" value="1"/>
</dbReference>
<name>A0A8S1HAF3_9PELO</name>
<accession>A0A8S1HAF3</accession>
<feature type="region of interest" description="Disordered" evidence="1">
    <location>
        <begin position="94"/>
        <end position="117"/>
    </location>
</feature>
<feature type="compositionally biased region" description="Polar residues" evidence="1">
    <location>
        <begin position="175"/>
        <end position="205"/>
    </location>
</feature>
<reference evidence="2" key="1">
    <citation type="submission" date="2020-10" db="EMBL/GenBank/DDBJ databases">
        <authorList>
            <person name="Kikuchi T."/>
        </authorList>
    </citation>
    <scope>NUCLEOTIDE SEQUENCE</scope>
    <source>
        <strain evidence="2">NKZ352</strain>
    </source>
</reference>